<organism evidence="3 4">
    <name type="scientific">Rossellomorea aquimaris</name>
    <dbReference type="NCBI Taxonomy" id="189382"/>
    <lineage>
        <taxon>Bacteria</taxon>
        <taxon>Bacillati</taxon>
        <taxon>Bacillota</taxon>
        <taxon>Bacilli</taxon>
        <taxon>Bacillales</taxon>
        <taxon>Bacillaceae</taxon>
        <taxon>Rossellomorea</taxon>
    </lineage>
</organism>
<evidence type="ECO:0000313" key="3">
    <source>
        <dbReference type="EMBL" id="RBP02905.1"/>
    </source>
</evidence>
<dbReference type="Pfam" id="PF26353">
    <property type="entry name" value="YhfM"/>
    <property type="match status" value="1"/>
</dbReference>
<feature type="chain" id="PRO_5038996120" description="YhfM-like domain-containing protein" evidence="1">
    <location>
        <begin position="25"/>
        <end position="137"/>
    </location>
</feature>
<evidence type="ECO:0000259" key="2">
    <source>
        <dbReference type="Pfam" id="PF26353"/>
    </source>
</evidence>
<comment type="caution">
    <text evidence="3">The sequence shown here is derived from an EMBL/GenBank/DDBJ whole genome shotgun (WGS) entry which is preliminary data.</text>
</comment>
<dbReference type="InterPro" id="IPR058780">
    <property type="entry name" value="YhfM-like_dom"/>
</dbReference>
<evidence type="ECO:0000313" key="4">
    <source>
        <dbReference type="Proteomes" id="UP000252118"/>
    </source>
</evidence>
<dbReference type="PROSITE" id="PS51257">
    <property type="entry name" value="PROKAR_LIPOPROTEIN"/>
    <property type="match status" value="1"/>
</dbReference>
<dbReference type="Proteomes" id="UP000252118">
    <property type="component" value="Unassembled WGS sequence"/>
</dbReference>
<protein>
    <recommendedName>
        <fullName evidence="2">YhfM-like domain-containing protein</fullName>
    </recommendedName>
</protein>
<sequence>MKKCVIFLYVLIPFVLLMVTGCSSEVENEEQKIIVQKRTDDENQYEDFKEITDNEQVRNVKRILDEANWKDAHVTFVRPADYQFVFQFKNPQIEAKAVLFSVWVSPKKDLLEMTRGEHEFTQLTKEESARLFEMIRE</sequence>
<reference evidence="3 4" key="1">
    <citation type="submission" date="2018-06" db="EMBL/GenBank/DDBJ databases">
        <title>Freshwater and sediment microbial communities from various areas in North America, analyzing microbe dynamics in response to fracking.</title>
        <authorList>
            <person name="Lamendella R."/>
        </authorList>
    </citation>
    <scope>NUCLEOTIDE SEQUENCE [LARGE SCALE GENOMIC DNA]</scope>
    <source>
        <strain evidence="3 4">97B</strain>
    </source>
</reference>
<feature type="signal peptide" evidence="1">
    <location>
        <begin position="1"/>
        <end position="24"/>
    </location>
</feature>
<keyword evidence="1" id="KW-0732">Signal</keyword>
<dbReference type="AlphaFoldDB" id="A0A366EN67"/>
<gene>
    <name evidence="3" type="ORF">DET59_1112</name>
</gene>
<feature type="domain" description="YhfM-like" evidence="2">
    <location>
        <begin position="27"/>
        <end position="136"/>
    </location>
</feature>
<name>A0A366EN67_9BACI</name>
<proteinExistence type="predicted"/>
<evidence type="ECO:0000256" key="1">
    <source>
        <dbReference type="SAM" id="SignalP"/>
    </source>
</evidence>
<dbReference type="EMBL" id="QNRJ01000011">
    <property type="protein sequence ID" value="RBP02905.1"/>
    <property type="molecule type" value="Genomic_DNA"/>
</dbReference>
<accession>A0A366EN67</accession>